<dbReference type="AlphaFoldDB" id="A0A9P7S3D3"/>
<protein>
    <submittedName>
        <fullName evidence="2">Uncharacterized protein</fullName>
    </submittedName>
</protein>
<keyword evidence="1" id="KW-0472">Membrane</keyword>
<name>A0A9P7S3D3_9AGAR</name>
<gene>
    <name evidence="2" type="ORF">E1B28_005553</name>
</gene>
<accession>A0A9P7S3D3</accession>
<sequence length="344" mass="38849">MADSSADIQRIVVNAVGLALEWGFYGVTLPLFVITMRTLLEPLRRRKLKSASTRVKLNKKMIVLAISLWLLCTVVIVGDLVQNVKGFKDHIEKNHRVDITPLPYFKRMRQRLELTRGVAYMAITLLADAVVAYRCFVVWRPRLIIATLPWILWVALLSSCIGYVCSIVMIKYESSAERARITGWTTAFLSTSLATNFISTGLLAFKIWKIDRESSRFRLGDSLLKKLLRVAIDSGVIYTIALSATIAQFVGNASWTKVFVTMMPTIICITFYLMLIRIAHSVREQNEVPDVESVFNHDDAALRRITIRTSISVETGDSGSEIIMEKRELEHDPAGVEIPVVNRE</sequence>
<dbReference type="OrthoDB" id="3354175at2759"/>
<reference evidence="2" key="1">
    <citation type="journal article" date="2021" name="Genome Biol. Evol.">
        <title>The assembled and annotated genome of the fairy-ring fungus Marasmius oreades.</title>
        <authorList>
            <person name="Hiltunen M."/>
            <person name="Ament-Velasquez S.L."/>
            <person name="Johannesson H."/>
        </authorList>
    </citation>
    <scope>NUCLEOTIDE SEQUENCE</scope>
    <source>
        <strain evidence="2">03SP1</strain>
    </source>
</reference>
<evidence type="ECO:0000256" key="1">
    <source>
        <dbReference type="SAM" id="Phobius"/>
    </source>
</evidence>
<organism evidence="2 3">
    <name type="scientific">Marasmius oreades</name>
    <name type="common">fairy-ring Marasmius</name>
    <dbReference type="NCBI Taxonomy" id="181124"/>
    <lineage>
        <taxon>Eukaryota</taxon>
        <taxon>Fungi</taxon>
        <taxon>Dikarya</taxon>
        <taxon>Basidiomycota</taxon>
        <taxon>Agaricomycotina</taxon>
        <taxon>Agaricomycetes</taxon>
        <taxon>Agaricomycetidae</taxon>
        <taxon>Agaricales</taxon>
        <taxon>Marasmiineae</taxon>
        <taxon>Marasmiaceae</taxon>
        <taxon>Marasmius</taxon>
    </lineage>
</organism>
<proteinExistence type="predicted"/>
<dbReference type="GeneID" id="66074629"/>
<comment type="caution">
    <text evidence="2">The sequence shown here is derived from an EMBL/GenBank/DDBJ whole genome shotgun (WGS) entry which is preliminary data.</text>
</comment>
<dbReference type="RefSeq" id="XP_043011204.1">
    <property type="nucleotide sequence ID" value="XM_043150119.1"/>
</dbReference>
<keyword evidence="1" id="KW-0812">Transmembrane</keyword>
<feature type="transmembrane region" description="Helical" evidence="1">
    <location>
        <begin position="61"/>
        <end position="81"/>
    </location>
</feature>
<dbReference type="Proteomes" id="UP001049176">
    <property type="component" value="Chromosome 3"/>
</dbReference>
<dbReference type="KEGG" id="more:E1B28_005553"/>
<evidence type="ECO:0000313" key="2">
    <source>
        <dbReference type="EMBL" id="KAG7094734.1"/>
    </source>
</evidence>
<feature type="transmembrane region" description="Helical" evidence="1">
    <location>
        <begin position="151"/>
        <end position="172"/>
    </location>
</feature>
<keyword evidence="3" id="KW-1185">Reference proteome</keyword>
<feature type="transmembrane region" description="Helical" evidence="1">
    <location>
        <begin position="118"/>
        <end position="139"/>
    </location>
</feature>
<feature type="transmembrane region" description="Helical" evidence="1">
    <location>
        <begin position="226"/>
        <end position="249"/>
    </location>
</feature>
<keyword evidence="1" id="KW-1133">Transmembrane helix</keyword>
<feature type="transmembrane region" description="Helical" evidence="1">
    <location>
        <begin position="255"/>
        <end position="275"/>
    </location>
</feature>
<evidence type="ECO:0000313" key="3">
    <source>
        <dbReference type="Proteomes" id="UP001049176"/>
    </source>
</evidence>
<dbReference type="EMBL" id="CM032183">
    <property type="protein sequence ID" value="KAG7094734.1"/>
    <property type="molecule type" value="Genomic_DNA"/>
</dbReference>
<feature type="transmembrane region" description="Helical" evidence="1">
    <location>
        <begin position="22"/>
        <end position="40"/>
    </location>
</feature>
<feature type="transmembrane region" description="Helical" evidence="1">
    <location>
        <begin position="184"/>
        <end position="205"/>
    </location>
</feature>